<dbReference type="RefSeq" id="WP_075048544.1">
    <property type="nucleotide sequence ID" value="NZ_CP012328.1"/>
</dbReference>
<feature type="transmembrane region" description="Helical" evidence="1">
    <location>
        <begin position="63"/>
        <end position="88"/>
    </location>
</feature>
<sequence>MKEDLYNKIDEYFKTDMVLIKNLNYLYKVSLTYKIISTLGLIITFLGFLMIYVLKFDIKIKSIIFIIGITIVIIGIFSLFFLILIYFLSDKAKRRENLIIKRQFDNKKMFKIYNYFASVYLKDINISNFNFFYNNNKETRKGIENTITFIYKNNEITFYIEKPVKLPKVDFLMSIDIENTIVLFLLILFIKSRYNCVSTMYITTNKYDSSFNDIKVEKVKLNRRSFKSESIVFNKNYRINVDANDIKGPLFLSPKLIDKILSSNHKDFLEIGFNEKVYYKRMSVLKNNIIEQIGILNYSTINSYKKFKKQLFIKIVSDFDSIKKSLDLIIATI</sequence>
<name>A0A0K1P6N0_9MOLU</name>
<keyword evidence="1" id="KW-0472">Membrane</keyword>
<keyword evidence="3" id="KW-1185">Reference proteome</keyword>
<proteinExistence type="predicted"/>
<dbReference type="PATRIC" id="fig|216946.3.peg.744"/>
<dbReference type="Proteomes" id="UP000067243">
    <property type="component" value="Chromosome"/>
</dbReference>
<accession>A0A0K1P6N0</accession>
<keyword evidence="1" id="KW-0812">Transmembrane</keyword>
<gene>
    <name evidence="2" type="ORF">STURON_00717</name>
</gene>
<dbReference type="STRING" id="216946.STURO_v1c07170"/>
<feature type="transmembrane region" description="Helical" evidence="1">
    <location>
        <begin position="31"/>
        <end position="54"/>
    </location>
</feature>
<dbReference type="KEGG" id="stur:STURON_00717"/>
<evidence type="ECO:0000313" key="2">
    <source>
        <dbReference type="EMBL" id="AKU79963.1"/>
    </source>
</evidence>
<reference evidence="2 3" key="1">
    <citation type="journal article" date="2015" name="Genome Announc.">
        <title>Complete Genome Sequence of Spiroplasma turonicum Strain Tab4cT, a Parasite of a Horse Fly, Haematopota sp. (Diptera: Tabanidae).</title>
        <authorList>
            <person name="Davis R.E."/>
            <person name="Shao J."/>
            <person name="Zhao Y."/>
            <person name="Gasparich G.E."/>
            <person name="Gaynor B.J."/>
            <person name="Donofrio N."/>
        </authorList>
    </citation>
    <scope>NUCLEOTIDE SEQUENCE [LARGE SCALE GENOMIC DNA]</scope>
    <source>
        <strain evidence="2 3">Tab4c</strain>
    </source>
</reference>
<dbReference type="AlphaFoldDB" id="A0A0K1P6N0"/>
<evidence type="ECO:0000313" key="3">
    <source>
        <dbReference type="Proteomes" id="UP000067243"/>
    </source>
</evidence>
<evidence type="ECO:0008006" key="4">
    <source>
        <dbReference type="Google" id="ProtNLM"/>
    </source>
</evidence>
<dbReference type="OrthoDB" id="389876at2"/>
<keyword evidence="1" id="KW-1133">Transmembrane helix</keyword>
<evidence type="ECO:0000256" key="1">
    <source>
        <dbReference type="SAM" id="Phobius"/>
    </source>
</evidence>
<organism evidence="2 3">
    <name type="scientific">Spiroplasma turonicum</name>
    <dbReference type="NCBI Taxonomy" id="216946"/>
    <lineage>
        <taxon>Bacteria</taxon>
        <taxon>Bacillati</taxon>
        <taxon>Mycoplasmatota</taxon>
        <taxon>Mollicutes</taxon>
        <taxon>Entomoplasmatales</taxon>
        <taxon>Spiroplasmataceae</taxon>
        <taxon>Spiroplasma</taxon>
    </lineage>
</organism>
<dbReference type="EMBL" id="CP012328">
    <property type="protein sequence ID" value="AKU79963.1"/>
    <property type="molecule type" value="Genomic_DNA"/>
</dbReference>
<protein>
    <recommendedName>
        <fullName evidence="4">DUF3137 domain-containing protein</fullName>
    </recommendedName>
</protein>